<name>A0A7U4DKU6_GEOS0</name>
<evidence type="ECO:0000313" key="1">
    <source>
        <dbReference type="EMBL" id="ADP74603.1"/>
    </source>
</evidence>
<dbReference type="KEGG" id="gmc:GY4MC1_1834"/>
<sequence length="42" mass="4870">MKRNLHRCEGKWGNAEGQANLLRDLMTIVKKSPLIDYLYVHG</sequence>
<gene>
    <name evidence="1" type="ORF">GY4MC1_1834</name>
</gene>
<dbReference type="EMBL" id="CP002293">
    <property type="protein sequence ID" value="ADP74603.1"/>
    <property type="molecule type" value="Genomic_DNA"/>
</dbReference>
<accession>A0A7U4DKU6</accession>
<proteinExistence type="predicted"/>
<reference evidence="1" key="1">
    <citation type="submission" date="2010-10" db="EMBL/GenBank/DDBJ databases">
        <title>Complete sequence of chromosome of Geobacillus sp. Y4.1MC1.</title>
        <authorList>
            <consortium name="US DOE Joint Genome Institute"/>
            <person name="Lucas S."/>
            <person name="Copeland A."/>
            <person name="Lapidus A."/>
            <person name="Cheng J.-F."/>
            <person name="Bruce D."/>
            <person name="Goodwin L."/>
            <person name="Pitluck S."/>
            <person name="Chertkov O."/>
            <person name="Zhang X."/>
            <person name="Detter J.C."/>
            <person name="Han C."/>
            <person name="Tapia R."/>
            <person name="Land M."/>
            <person name="Hauser L."/>
            <person name="Jeffries C."/>
            <person name="Kyrpides N."/>
            <person name="Ivanova N."/>
            <person name="Ovchinnikova G."/>
            <person name="Brumm P."/>
            <person name="Mead D."/>
            <person name="Woyke T."/>
        </authorList>
    </citation>
    <scope>NUCLEOTIDE SEQUENCE [LARGE SCALE GENOMIC DNA]</scope>
    <source>
        <strain evidence="1">Y4.1MC1</strain>
    </source>
</reference>
<protein>
    <submittedName>
        <fullName evidence="1">Uncharacterized protein</fullName>
    </submittedName>
</protein>
<organism evidence="1">
    <name type="scientific">Geobacillus sp. (strain Y4.1MC1)</name>
    <dbReference type="NCBI Taxonomy" id="581103"/>
    <lineage>
        <taxon>Bacteria</taxon>
        <taxon>Bacillati</taxon>
        <taxon>Bacillota</taxon>
        <taxon>Bacilli</taxon>
        <taxon>Bacillales</taxon>
        <taxon>Anoxybacillaceae</taxon>
        <taxon>Geobacillus</taxon>
    </lineage>
</organism>
<dbReference type="AlphaFoldDB" id="A0A7U4DKU6"/>